<dbReference type="Proteomes" id="UP000481153">
    <property type="component" value="Unassembled WGS sequence"/>
</dbReference>
<dbReference type="Gene3D" id="3.90.70.10">
    <property type="entry name" value="Cysteine proteinases"/>
    <property type="match status" value="1"/>
</dbReference>
<name>A0A6G0WXE4_9STRA</name>
<dbReference type="PANTHER" id="PTHR35899">
    <property type="entry name" value="PAPAIN FAMILY CYSTEINE PROTEASE DOMAIN CONTAINING PROTEIN"/>
    <property type="match status" value="1"/>
</dbReference>
<comment type="caution">
    <text evidence="2">The sequence shown here is derived from an EMBL/GenBank/DDBJ whole genome shotgun (WGS) entry which is preliminary data.</text>
</comment>
<proteinExistence type="predicted"/>
<keyword evidence="1" id="KW-0812">Transmembrane</keyword>
<organism evidence="2 3">
    <name type="scientific">Aphanomyces euteiches</name>
    <dbReference type="NCBI Taxonomy" id="100861"/>
    <lineage>
        <taxon>Eukaryota</taxon>
        <taxon>Sar</taxon>
        <taxon>Stramenopiles</taxon>
        <taxon>Oomycota</taxon>
        <taxon>Saprolegniomycetes</taxon>
        <taxon>Saprolegniales</taxon>
        <taxon>Verrucalvaceae</taxon>
        <taxon>Aphanomyces</taxon>
    </lineage>
</organism>
<evidence type="ECO:0008006" key="4">
    <source>
        <dbReference type="Google" id="ProtNLM"/>
    </source>
</evidence>
<keyword evidence="1" id="KW-1133">Transmembrane helix</keyword>
<evidence type="ECO:0000256" key="1">
    <source>
        <dbReference type="SAM" id="Phobius"/>
    </source>
</evidence>
<gene>
    <name evidence="2" type="ORF">Ae201684_010813</name>
</gene>
<dbReference type="SUPFAM" id="SSF54001">
    <property type="entry name" value="Cysteine proteinases"/>
    <property type="match status" value="1"/>
</dbReference>
<keyword evidence="1" id="KW-0472">Membrane</keyword>
<protein>
    <recommendedName>
        <fullName evidence="4">Peptidase C1A papain C-terminal domain-containing protein</fullName>
    </recommendedName>
</protein>
<feature type="transmembrane region" description="Helical" evidence="1">
    <location>
        <begin position="33"/>
        <end position="55"/>
    </location>
</feature>
<dbReference type="PANTHER" id="PTHR35899:SF1">
    <property type="entry name" value="PEPTIDASE C1A PAPAIN C-TERMINAL DOMAIN-CONTAINING PROTEIN"/>
    <property type="match status" value="1"/>
</dbReference>
<dbReference type="InterPro" id="IPR038765">
    <property type="entry name" value="Papain-like_cys_pep_sf"/>
</dbReference>
<dbReference type="VEuPathDB" id="FungiDB:AeMF1_006107"/>
<evidence type="ECO:0000313" key="2">
    <source>
        <dbReference type="EMBL" id="KAF0732164.1"/>
    </source>
</evidence>
<dbReference type="EMBL" id="VJMJ01000137">
    <property type="protein sequence ID" value="KAF0732164.1"/>
    <property type="molecule type" value="Genomic_DNA"/>
</dbReference>
<reference evidence="2 3" key="1">
    <citation type="submission" date="2019-07" db="EMBL/GenBank/DDBJ databases">
        <title>Genomics analysis of Aphanomyces spp. identifies a new class of oomycete effector associated with host adaptation.</title>
        <authorList>
            <person name="Gaulin E."/>
        </authorList>
    </citation>
    <scope>NUCLEOTIDE SEQUENCE [LARGE SCALE GENOMIC DNA]</scope>
    <source>
        <strain evidence="2 3">ATCC 201684</strain>
    </source>
</reference>
<keyword evidence="3" id="KW-1185">Reference proteome</keyword>
<accession>A0A6G0WXE4</accession>
<evidence type="ECO:0000313" key="3">
    <source>
        <dbReference type="Proteomes" id="UP000481153"/>
    </source>
</evidence>
<dbReference type="AlphaFoldDB" id="A0A6G0WXE4"/>
<sequence>MADDSRVVRVPLKSYGSDDNDALLSPRRRHSRWLWIIGIIFLVMNVIVLICIAIVGKTVSESLDRVTIVQTVQALSAYNLPSKFAVQYVTPRQDQAHRGTCWDFATISLLEWSYRANGVRNGWLTDDEYVAFSEQANGIEVVRLCTGAENSPQQKACRVAGGLVWNGSTEGGETYDLYYLKNGLKNSVLPTAVCPYYTSGNESVCPGLDDALKKNPVRFDVKDMGAFYDDPTIKLNLFTRNVAMTLGTPVVSAAHYYPCIGPFVDSIHCQPATCTLCPAELSQTTCCVPTDERHNPNMEGEFYGHSGLALVGGHGMLLGAYNDAFRNHEGEVGGFILKNSWADSQTRGSHTLKWWLQDISDWEERTICPNSYNPTNWYACGGKDDISDLVSPTNDTTPVSFNNGIQDCLSDTTRLFAKTNVQTLELVCADKTHCKVDPDVTYFVRNTTDWGDRMTLMCVWESNPKVGSARDFCLLPMLEQGLAATFKPKVALPNDPDRCGFFSCRMLQVTRSLFKLDIINRPVARQYATQFGQFFANSFDVEWHRSSYLANAEQYLEFDYSLLDASTFRQHQDDFVGHPYAKVVPSF</sequence>
<dbReference type="CDD" id="cd02619">
    <property type="entry name" value="Peptidase_C1"/>
    <property type="match status" value="1"/>
</dbReference>